<organism evidence="3 4">
    <name type="scientific">Actinomadura gamaensis</name>
    <dbReference type="NCBI Taxonomy" id="1763541"/>
    <lineage>
        <taxon>Bacteria</taxon>
        <taxon>Bacillati</taxon>
        <taxon>Actinomycetota</taxon>
        <taxon>Actinomycetes</taxon>
        <taxon>Streptosporangiales</taxon>
        <taxon>Thermomonosporaceae</taxon>
        <taxon>Actinomadura</taxon>
    </lineage>
</organism>
<keyword evidence="1" id="KW-1133">Transmembrane helix</keyword>
<dbReference type="Proteomes" id="UP001595872">
    <property type="component" value="Unassembled WGS sequence"/>
</dbReference>
<keyword evidence="3" id="KW-0378">Hydrolase</keyword>
<feature type="transmembrane region" description="Helical" evidence="1">
    <location>
        <begin position="21"/>
        <end position="38"/>
    </location>
</feature>
<feature type="transmembrane region" description="Helical" evidence="1">
    <location>
        <begin position="230"/>
        <end position="249"/>
    </location>
</feature>
<keyword evidence="1" id="KW-0812">Transmembrane</keyword>
<evidence type="ECO:0000256" key="1">
    <source>
        <dbReference type="SAM" id="Phobius"/>
    </source>
</evidence>
<feature type="transmembrane region" description="Helical" evidence="1">
    <location>
        <begin position="135"/>
        <end position="153"/>
    </location>
</feature>
<dbReference type="EMBL" id="JBHSIT010000005">
    <property type="protein sequence ID" value="MFC4909714.1"/>
    <property type="molecule type" value="Genomic_DNA"/>
</dbReference>
<accession>A0ABV9U0F6</accession>
<evidence type="ECO:0000259" key="2">
    <source>
        <dbReference type="Pfam" id="PF02517"/>
    </source>
</evidence>
<dbReference type="Pfam" id="PF02517">
    <property type="entry name" value="Rce1-like"/>
    <property type="match status" value="1"/>
</dbReference>
<gene>
    <name evidence="3" type="ORF">ACFPCY_20490</name>
</gene>
<feature type="transmembrane region" description="Helical" evidence="1">
    <location>
        <begin position="90"/>
        <end position="115"/>
    </location>
</feature>
<keyword evidence="1" id="KW-0472">Membrane</keyword>
<protein>
    <submittedName>
        <fullName evidence="3">CPBP family intramembrane glutamic endopeptidase</fullName>
        <ecNumber evidence="3">3.4.-.-</ecNumber>
    </submittedName>
</protein>
<dbReference type="InterPro" id="IPR042150">
    <property type="entry name" value="MmRce1-like"/>
</dbReference>
<dbReference type="PANTHER" id="PTHR35797:SF1">
    <property type="entry name" value="PROTEASE"/>
    <property type="match status" value="1"/>
</dbReference>
<comment type="caution">
    <text evidence="3">The sequence shown here is derived from an EMBL/GenBank/DDBJ whole genome shotgun (WGS) entry which is preliminary data.</text>
</comment>
<dbReference type="PANTHER" id="PTHR35797">
    <property type="entry name" value="PROTEASE-RELATED"/>
    <property type="match status" value="1"/>
</dbReference>
<feature type="domain" description="CAAX prenyl protease 2/Lysostaphin resistance protein A-like" evidence="2">
    <location>
        <begin position="138"/>
        <end position="242"/>
    </location>
</feature>
<dbReference type="RefSeq" id="WP_378257416.1">
    <property type="nucleotide sequence ID" value="NZ_JBHSIT010000005.1"/>
</dbReference>
<reference evidence="4" key="1">
    <citation type="journal article" date="2019" name="Int. J. Syst. Evol. Microbiol.">
        <title>The Global Catalogue of Microorganisms (GCM) 10K type strain sequencing project: providing services to taxonomists for standard genome sequencing and annotation.</title>
        <authorList>
            <consortium name="The Broad Institute Genomics Platform"/>
            <consortium name="The Broad Institute Genome Sequencing Center for Infectious Disease"/>
            <person name="Wu L."/>
            <person name="Ma J."/>
        </authorList>
    </citation>
    <scope>NUCLEOTIDE SEQUENCE [LARGE SCALE GENOMIC DNA]</scope>
    <source>
        <strain evidence="4">KLKA75</strain>
    </source>
</reference>
<dbReference type="InterPro" id="IPR003675">
    <property type="entry name" value="Rce1/LyrA-like_dom"/>
</dbReference>
<feature type="transmembrane region" description="Helical" evidence="1">
    <location>
        <begin position="255"/>
        <end position="274"/>
    </location>
</feature>
<dbReference type="GO" id="GO:0016787">
    <property type="term" value="F:hydrolase activity"/>
    <property type="evidence" value="ECO:0007669"/>
    <property type="project" value="UniProtKB-KW"/>
</dbReference>
<dbReference type="EC" id="3.4.-.-" evidence="3"/>
<evidence type="ECO:0000313" key="4">
    <source>
        <dbReference type="Proteomes" id="UP001595872"/>
    </source>
</evidence>
<feature type="transmembrane region" description="Helical" evidence="1">
    <location>
        <begin position="201"/>
        <end position="223"/>
    </location>
</feature>
<name>A0ABV9U0F6_9ACTN</name>
<proteinExistence type="predicted"/>
<feature type="transmembrane region" description="Helical" evidence="1">
    <location>
        <begin position="58"/>
        <end position="78"/>
    </location>
</feature>
<sequence>MTEARESDADVRRVPSGWRPVVVFVVLAYGLGWMWWIPLALGGETVTHGATPTQLPGLMAPALAALLVTAFTTGRIGLVELVHRMLRWRIGLVWWGVAVSPVLVAVVVLVAKGAATGRWPTAVDLGGVNGFPDVGGFWGLAVLVVLLVVVNGLGEETGWRGFLQLRLRTRMGFVPAVAVVTLVWAGWHLPLFWVLESFEGFGPGTLTGFLVGMFAGAVVLGWIVERTGSVLAVACWHASYNLGSATVAARGSVAAAVTTVVMVQAAIVLGWRLWHRPDRERGVA</sequence>
<keyword evidence="4" id="KW-1185">Reference proteome</keyword>
<evidence type="ECO:0000313" key="3">
    <source>
        <dbReference type="EMBL" id="MFC4909714.1"/>
    </source>
</evidence>
<feature type="transmembrane region" description="Helical" evidence="1">
    <location>
        <begin position="173"/>
        <end position="195"/>
    </location>
</feature>